<feature type="domain" description="Resolvase/invertase-type recombinase catalytic" evidence="1">
    <location>
        <begin position="10"/>
        <end position="129"/>
    </location>
</feature>
<dbReference type="SUPFAM" id="SSF53041">
    <property type="entry name" value="Resolvase-like"/>
    <property type="match status" value="1"/>
</dbReference>
<proteinExistence type="predicted"/>
<dbReference type="Gene3D" id="3.40.50.1390">
    <property type="entry name" value="Resolvase, N-terminal catalytic domain"/>
    <property type="match status" value="1"/>
</dbReference>
<protein>
    <submittedName>
        <fullName evidence="2">Resolvase, N terminal domain</fullName>
    </submittedName>
</protein>
<dbReference type="Pfam" id="PF00239">
    <property type="entry name" value="Resolvase"/>
    <property type="match status" value="1"/>
</dbReference>
<organism evidence="2 3">
    <name type="scientific">[Ruminococcus] torques</name>
    <dbReference type="NCBI Taxonomy" id="33039"/>
    <lineage>
        <taxon>Bacteria</taxon>
        <taxon>Bacillati</taxon>
        <taxon>Bacillota</taxon>
        <taxon>Clostridia</taxon>
        <taxon>Lachnospirales</taxon>
        <taxon>Lachnospiraceae</taxon>
        <taxon>Mediterraneibacter</taxon>
    </lineage>
</organism>
<dbReference type="Proteomes" id="UP000078383">
    <property type="component" value="Unassembled WGS sequence"/>
</dbReference>
<gene>
    <name evidence="2" type="ORF">ERS852502_01148</name>
</gene>
<evidence type="ECO:0000313" key="2">
    <source>
        <dbReference type="EMBL" id="CUQ85447.1"/>
    </source>
</evidence>
<dbReference type="GO" id="GO:0003677">
    <property type="term" value="F:DNA binding"/>
    <property type="evidence" value="ECO:0007669"/>
    <property type="project" value="InterPro"/>
</dbReference>
<dbReference type="AlphaFoldDB" id="A0A174ZHX3"/>
<evidence type="ECO:0000259" key="1">
    <source>
        <dbReference type="SMART" id="SM00857"/>
    </source>
</evidence>
<name>A0A174ZHX3_9FIRM</name>
<dbReference type="SMART" id="SM00857">
    <property type="entry name" value="Resolvase"/>
    <property type="match status" value="1"/>
</dbReference>
<accession>A0A174ZHX3</accession>
<reference evidence="2 3" key="1">
    <citation type="submission" date="2015-09" db="EMBL/GenBank/DDBJ databases">
        <authorList>
            <consortium name="Pathogen Informatics"/>
        </authorList>
    </citation>
    <scope>NUCLEOTIDE SEQUENCE [LARGE SCALE GENOMIC DNA]</scope>
    <source>
        <strain evidence="2 3">2789STDY5834889</strain>
    </source>
</reference>
<dbReference type="OrthoDB" id="2041424at2"/>
<sequence length="138" mass="16233">MVIAGTINRVAFYCRVNHRDRDYEKYLDDVMRRLKEEYGKQKCDLQIFFVEASGADPNRKEFNRLKAEIAAKKIDVVVTMRAATIARNWGQFMEFMLICSKKNVDVVCIDKVEDAQAIFRRIQEFQKRFFEGSDVTCE</sequence>
<evidence type="ECO:0000313" key="3">
    <source>
        <dbReference type="Proteomes" id="UP000078383"/>
    </source>
</evidence>
<dbReference type="EMBL" id="CZBX01000004">
    <property type="protein sequence ID" value="CUQ85447.1"/>
    <property type="molecule type" value="Genomic_DNA"/>
</dbReference>
<dbReference type="GO" id="GO:0000150">
    <property type="term" value="F:DNA strand exchange activity"/>
    <property type="evidence" value="ECO:0007669"/>
    <property type="project" value="InterPro"/>
</dbReference>
<dbReference type="InterPro" id="IPR006119">
    <property type="entry name" value="Resolv_N"/>
</dbReference>
<dbReference type="InterPro" id="IPR036162">
    <property type="entry name" value="Resolvase-like_N_sf"/>
</dbReference>